<feature type="domain" description="Hemerythrin-like" evidence="5">
    <location>
        <begin position="17"/>
        <end position="125"/>
    </location>
</feature>
<accession>A0A7C9QWF9</accession>
<sequence length="132" mass="15622">MHFDIHWDEKFETGHPSIDFQHRVFFDLLQNFAAEVKQGSDPAALRRLAIELYKFADFHFFSEENIMLKIGYPEFAHHHGLHQALLHELRSYIESLVVEVPRGEDMLDYLTKWFVSHTASEDLKLAVYVRTF</sequence>
<dbReference type="Pfam" id="PF01814">
    <property type="entry name" value="Hemerythrin"/>
    <property type="match status" value="1"/>
</dbReference>
<evidence type="ECO:0000256" key="1">
    <source>
        <dbReference type="ARBA" id="ARBA00010587"/>
    </source>
</evidence>
<keyword evidence="2" id="KW-0561">Oxygen transport</keyword>
<comment type="similarity">
    <text evidence="1">Belongs to the hemerythrin family.</text>
</comment>
<gene>
    <name evidence="6" type="ORF">G4223_19490</name>
</gene>
<keyword evidence="2" id="KW-0813">Transport</keyword>
<keyword evidence="4" id="KW-0408">Iron</keyword>
<dbReference type="CDD" id="cd12107">
    <property type="entry name" value="Hemerythrin"/>
    <property type="match status" value="1"/>
</dbReference>
<organism evidence="6 7">
    <name type="scientific">Magnetospirillum aberrantis SpK</name>
    <dbReference type="NCBI Taxonomy" id="908842"/>
    <lineage>
        <taxon>Bacteria</taxon>
        <taxon>Pseudomonadati</taxon>
        <taxon>Pseudomonadota</taxon>
        <taxon>Alphaproteobacteria</taxon>
        <taxon>Rhodospirillales</taxon>
        <taxon>Rhodospirillaceae</taxon>
        <taxon>Magnetospirillum</taxon>
    </lineage>
</organism>
<evidence type="ECO:0000313" key="7">
    <source>
        <dbReference type="Proteomes" id="UP000480684"/>
    </source>
</evidence>
<dbReference type="Proteomes" id="UP000480684">
    <property type="component" value="Unassembled WGS sequence"/>
</dbReference>
<dbReference type="NCBIfam" id="TIGR02481">
    <property type="entry name" value="hemeryth_dom"/>
    <property type="match status" value="1"/>
</dbReference>
<dbReference type="GO" id="GO:0005344">
    <property type="term" value="F:oxygen carrier activity"/>
    <property type="evidence" value="ECO:0007669"/>
    <property type="project" value="UniProtKB-KW"/>
</dbReference>
<reference evidence="6 7" key="1">
    <citation type="submission" date="2020-02" db="EMBL/GenBank/DDBJ databases">
        <authorList>
            <person name="Dziuba M."/>
            <person name="Kuznetsov B."/>
            <person name="Mardanov A."/>
            <person name="Ravin N."/>
            <person name="Grouzdev D."/>
        </authorList>
    </citation>
    <scope>NUCLEOTIDE SEQUENCE [LARGE SCALE GENOMIC DNA]</scope>
    <source>
        <strain evidence="6 7">SpK</strain>
    </source>
</reference>
<evidence type="ECO:0000256" key="2">
    <source>
        <dbReference type="ARBA" id="ARBA00022621"/>
    </source>
</evidence>
<dbReference type="EMBL" id="JAAIYP010000047">
    <property type="protein sequence ID" value="NFV82300.1"/>
    <property type="molecule type" value="Genomic_DNA"/>
</dbReference>
<dbReference type="InterPro" id="IPR012312">
    <property type="entry name" value="Hemerythrin-like"/>
</dbReference>
<dbReference type="Gene3D" id="1.20.120.50">
    <property type="entry name" value="Hemerythrin-like"/>
    <property type="match status" value="1"/>
</dbReference>
<proteinExistence type="inferred from homology"/>
<dbReference type="PROSITE" id="PS00550">
    <property type="entry name" value="HEMERYTHRINS"/>
    <property type="match status" value="1"/>
</dbReference>
<dbReference type="RefSeq" id="WP_163683184.1">
    <property type="nucleotide sequence ID" value="NZ_JAAIYP010000047.1"/>
</dbReference>
<keyword evidence="3" id="KW-0479">Metal-binding</keyword>
<dbReference type="PANTHER" id="PTHR37164:SF1">
    <property type="entry name" value="BACTERIOHEMERYTHRIN"/>
    <property type="match status" value="1"/>
</dbReference>
<dbReference type="InterPro" id="IPR012827">
    <property type="entry name" value="Hemerythrin_metal-bd"/>
</dbReference>
<comment type="caution">
    <text evidence="6">The sequence shown here is derived from an EMBL/GenBank/DDBJ whole genome shotgun (WGS) entry which is preliminary data.</text>
</comment>
<dbReference type="InterPro" id="IPR050669">
    <property type="entry name" value="Hemerythrin"/>
</dbReference>
<name>A0A7C9QWF9_9PROT</name>
<dbReference type="GO" id="GO:0046872">
    <property type="term" value="F:metal ion binding"/>
    <property type="evidence" value="ECO:0007669"/>
    <property type="project" value="UniProtKB-KW"/>
</dbReference>
<evidence type="ECO:0000256" key="3">
    <source>
        <dbReference type="ARBA" id="ARBA00022723"/>
    </source>
</evidence>
<evidence type="ECO:0000259" key="5">
    <source>
        <dbReference type="Pfam" id="PF01814"/>
    </source>
</evidence>
<dbReference type="SUPFAM" id="SSF47188">
    <property type="entry name" value="Hemerythrin-like"/>
    <property type="match status" value="1"/>
</dbReference>
<dbReference type="AlphaFoldDB" id="A0A7C9QWF9"/>
<dbReference type="PANTHER" id="PTHR37164">
    <property type="entry name" value="BACTERIOHEMERYTHRIN"/>
    <property type="match status" value="1"/>
</dbReference>
<evidence type="ECO:0000256" key="4">
    <source>
        <dbReference type="ARBA" id="ARBA00023004"/>
    </source>
</evidence>
<dbReference type="InterPro" id="IPR016131">
    <property type="entry name" value="Haemerythrin_Fe_BS"/>
</dbReference>
<protein>
    <submittedName>
        <fullName evidence="6">Hemerythrin family protein</fullName>
    </submittedName>
</protein>
<dbReference type="InterPro" id="IPR035938">
    <property type="entry name" value="Hemerythrin-like_sf"/>
</dbReference>
<keyword evidence="7" id="KW-1185">Reference proteome</keyword>
<evidence type="ECO:0000313" key="6">
    <source>
        <dbReference type="EMBL" id="NFV82300.1"/>
    </source>
</evidence>